<proteinExistence type="predicted"/>
<evidence type="ECO:0000313" key="6">
    <source>
        <dbReference type="Proteomes" id="UP000248039"/>
    </source>
</evidence>
<dbReference type="OrthoDB" id="5241017at2"/>
<comment type="caution">
    <text evidence="5">The sequence shown here is derived from an EMBL/GenBank/DDBJ whole genome shotgun (WGS) entry which is preliminary data.</text>
</comment>
<evidence type="ECO:0000256" key="2">
    <source>
        <dbReference type="SAM" id="Phobius"/>
    </source>
</evidence>
<dbReference type="EMBL" id="PYBW01000040">
    <property type="protein sequence ID" value="PYC80244.1"/>
    <property type="molecule type" value="Genomic_DNA"/>
</dbReference>
<feature type="domain" description="NTF2-like N-terminal transpeptidase" evidence="4">
    <location>
        <begin position="140"/>
        <end position="257"/>
    </location>
</feature>
<feature type="compositionally biased region" description="Acidic residues" evidence="1">
    <location>
        <begin position="36"/>
        <end position="54"/>
    </location>
</feature>
<feature type="transmembrane region" description="Helical" evidence="2">
    <location>
        <begin position="88"/>
        <end position="110"/>
    </location>
</feature>
<dbReference type="GO" id="GO:0071972">
    <property type="term" value="F:peptidoglycan L,D-transpeptidase activity"/>
    <property type="evidence" value="ECO:0007669"/>
    <property type="project" value="TreeGrafter"/>
</dbReference>
<gene>
    <name evidence="5" type="ORF">C7C46_13230</name>
</gene>
<evidence type="ECO:0008006" key="7">
    <source>
        <dbReference type="Google" id="ProtNLM"/>
    </source>
</evidence>
<dbReference type="PANTHER" id="PTHR30627">
    <property type="entry name" value="PEPTIDOGLYCAN D,D-TRANSPEPTIDASE"/>
    <property type="match status" value="1"/>
</dbReference>
<keyword evidence="2" id="KW-1133">Transmembrane helix</keyword>
<dbReference type="Gene3D" id="3.40.710.10">
    <property type="entry name" value="DD-peptidase/beta-lactamase superfamily"/>
    <property type="match status" value="1"/>
</dbReference>
<feature type="domain" description="Penicillin-binding protein transpeptidase" evidence="3">
    <location>
        <begin position="367"/>
        <end position="631"/>
    </location>
</feature>
<dbReference type="GO" id="GO:0005886">
    <property type="term" value="C:plasma membrane"/>
    <property type="evidence" value="ECO:0007669"/>
    <property type="project" value="TreeGrafter"/>
</dbReference>
<dbReference type="SUPFAM" id="SSF56601">
    <property type="entry name" value="beta-lactamase/transpeptidase-like"/>
    <property type="match status" value="1"/>
</dbReference>
<organism evidence="5 6">
    <name type="scientific">Streptomyces tateyamensis</name>
    <dbReference type="NCBI Taxonomy" id="565073"/>
    <lineage>
        <taxon>Bacteria</taxon>
        <taxon>Bacillati</taxon>
        <taxon>Actinomycetota</taxon>
        <taxon>Actinomycetes</taxon>
        <taxon>Kitasatosporales</taxon>
        <taxon>Streptomycetaceae</taxon>
        <taxon>Streptomyces</taxon>
    </lineage>
</organism>
<dbReference type="InterPro" id="IPR012338">
    <property type="entry name" value="Beta-lactam/transpept-like"/>
</dbReference>
<feature type="region of interest" description="Disordered" evidence="1">
    <location>
        <begin position="1"/>
        <end position="54"/>
    </location>
</feature>
<name>A0A2V4NU99_9ACTN</name>
<evidence type="ECO:0000259" key="3">
    <source>
        <dbReference type="Pfam" id="PF00905"/>
    </source>
</evidence>
<dbReference type="PANTHER" id="PTHR30627:SF24">
    <property type="entry name" value="PENICILLIN-BINDING PROTEIN 4B"/>
    <property type="match status" value="1"/>
</dbReference>
<dbReference type="GO" id="GO:0046677">
    <property type="term" value="P:response to antibiotic"/>
    <property type="evidence" value="ECO:0007669"/>
    <property type="project" value="InterPro"/>
</dbReference>
<dbReference type="RefSeq" id="WP_110669098.1">
    <property type="nucleotide sequence ID" value="NZ_PYBW01000040.1"/>
</dbReference>
<dbReference type="Proteomes" id="UP000248039">
    <property type="component" value="Unassembled WGS sequence"/>
</dbReference>
<dbReference type="GO" id="GO:0071555">
    <property type="term" value="P:cell wall organization"/>
    <property type="evidence" value="ECO:0007669"/>
    <property type="project" value="TreeGrafter"/>
</dbReference>
<dbReference type="AlphaFoldDB" id="A0A2V4NU99"/>
<evidence type="ECO:0000313" key="5">
    <source>
        <dbReference type="EMBL" id="PYC80244.1"/>
    </source>
</evidence>
<dbReference type="InterPro" id="IPR050515">
    <property type="entry name" value="Beta-lactam/transpept"/>
</dbReference>
<sequence>MVSKQDEPHELDEWNQPHERDELSSPHEQVAPFGPEDPEVDELDFQDPDFPDADLQESALQHPDFPDTDLLDTEPAVRRLSPRTRRTVTVVVAAATVGLLAVGGIAAYNLGSAVLGAPDRHAAAVSANTHPAGRPSADEARTAAGAFLADWSKGDLTSAGAVTDQPDKATSALSSLHDNLAYSSLTLALAPAAAYPSPSPGDPGVSVTLPFTVTMAFPNATAAPWSYTGELDLLRTTSGSTVVHWTEGVMHPSLGPKQYLKVAANSAPPVQYTDRNGRPLDAFPSLAPILLALKSGAAPTAQPSDDDSAANGRAVVAQDPATGKAVQLYVISAPPATQAQRLTIDANLQQAAEQAVNASSLGGLPTSLVAVEPSTGQVLAVANSKGDAFNRALLGKQEPGSTMKVITAAALLEAGDQPDTNVACPEQATSPRTWKNDFTGSFPDYTLTDDFAHSCNTAFIAESLSKLTPASIPTVAKEQFGLGLTWSLAPGVPNADTTVPTPASGDGRAAAAIGQGETSNALGMASVAATVQSGTFRQPILLAGQQQVSAPGSLPKAVAGGLRTMMAATATRGTAQEPMAGLSGQVGAKTGTAENGTPTPNSWFIAYRGNLAVAAEVEHGGHGAGAAGSAVAQVLRLGNGN</sequence>
<dbReference type="Pfam" id="PF05223">
    <property type="entry name" value="MecA_N"/>
    <property type="match status" value="1"/>
</dbReference>
<accession>A0A2V4NU99</accession>
<dbReference type="GO" id="GO:0008658">
    <property type="term" value="F:penicillin binding"/>
    <property type="evidence" value="ECO:0007669"/>
    <property type="project" value="InterPro"/>
</dbReference>
<feature type="compositionally biased region" description="Basic and acidic residues" evidence="1">
    <location>
        <begin position="1"/>
        <end position="25"/>
    </location>
</feature>
<reference evidence="5 6" key="1">
    <citation type="submission" date="2018-03" db="EMBL/GenBank/DDBJ databases">
        <title>Bioinformatic expansion and discovery of thiopeptide antibiotics.</title>
        <authorList>
            <person name="Schwalen C.J."/>
            <person name="Hudson G.A."/>
            <person name="Mitchell D.A."/>
        </authorList>
    </citation>
    <scope>NUCLEOTIDE SEQUENCE [LARGE SCALE GENOMIC DNA]</scope>
    <source>
        <strain evidence="5 6">ATCC 21389</strain>
    </source>
</reference>
<evidence type="ECO:0000259" key="4">
    <source>
        <dbReference type="Pfam" id="PF05223"/>
    </source>
</evidence>
<dbReference type="InterPro" id="IPR007887">
    <property type="entry name" value="MecA_N"/>
</dbReference>
<dbReference type="InterPro" id="IPR001460">
    <property type="entry name" value="PCN-bd_Tpept"/>
</dbReference>
<protein>
    <recommendedName>
        <fullName evidence="7">Penicillin-binding protein</fullName>
    </recommendedName>
</protein>
<keyword evidence="6" id="KW-1185">Reference proteome</keyword>
<dbReference type="Pfam" id="PF00905">
    <property type="entry name" value="Transpeptidase"/>
    <property type="match status" value="1"/>
</dbReference>
<keyword evidence="2" id="KW-0812">Transmembrane</keyword>
<evidence type="ECO:0000256" key="1">
    <source>
        <dbReference type="SAM" id="MobiDB-lite"/>
    </source>
</evidence>
<keyword evidence="2" id="KW-0472">Membrane</keyword>